<reference evidence="1 2" key="1">
    <citation type="submission" date="2019-03" db="EMBL/GenBank/DDBJ databases">
        <title>First draft genome of Liparis tanakae, snailfish: a comprehensive survey of snailfish specific genes.</title>
        <authorList>
            <person name="Kim W."/>
            <person name="Song I."/>
            <person name="Jeong J.-H."/>
            <person name="Kim D."/>
            <person name="Kim S."/>
            <person name="Ryu S."/>
            <person name="Song J.Y."/>
            <person name="Lee S.K."/>
        </authorList>
    </citation>
    <scope>NUCLEOTIDE SEQUENCE [LARGE SCALE GENOMIC DNA]</scope>
    <source>
        <tissue evidence="1">Muscle</tissue>
    </source>
</reference>
<accession>A0A4Z2HTK9</accession>
<evidence type="ECO:0000313" key="1">
    <source>
        <dbReference type="EMBL" id="TNN68990.1"/>
    </source>
</evidence>
<organism evidence="1 2">
    <name type="scientific">Liparis tanakae</name>
    <name type="common">Tanaka's snailfish</name>
    <dbReference type="NCBI Taxonomy" id="230148"/>
    <lineage>
        <taxon>Eukaryota</taxon>
        <taxon>Metazoa</taxon>
        <taxon>Chordata</taxon>
        <taxon>Craniata</taxon>
        <taxon>Vertebrata</taxon>
        <taxon>Euteleostomi</taxon>
        <taxon>Actinopterygii</taxon>
        <taxon>Neopterygii</taxon>
        <taxon>Teleostei</taxon>
        <taxon>Neoteleostei</taxon>
        <taxon>Acanthomorphata</taxon>
        <taxon>Eupercaria</taxon>
        <taxon>Perciformes</taxon>
        <taxon>Cottioidei</taxon>
        <taxon>Cottales</taxon>
        <taxon>Liparidae</taxon>
        <taxon>Liparis</taxon>
    </lineage>
</organism>
<name>A0A4Z2HTK9_9TELE</name>
<keyword evidence="2" id="KW-1185">Reference proteome</keyword>
<comment type="caution">
    <text evidence="1">The sequence shown here is derived from an EMBL/GenBank/DDBJ whole genome shotgun (WGS) entry which is preliminary data.</text>
</comment>
<dbReference type="EMBL" id="SRLO01000182">
    <property type="protein sequence ID" value="TNN68990.1"/>
    <property type="molecule type" value="Genomic_DNA"/>
</dbReference>
<sequence>MLSNFSAGTVLPCFVRLSFERASISRRVSASSSRSAVTAPSARLSVSASGLLAVLEAVADAAHFGRGALVLGLDVQELSAQLFRRLAPQVLLHGDHVGLQLFDLTLGVQHPLLDVAQRVLQFLDLLVSLFLDGVSAEDQLLALAVLAVQGRLEPRRLVIRHRLSPLDRLQFTPEGLQIAGGVPARSGVTFDQGNELQVLAEASVVKGIVAQAVHRLHVGAALQQHLHRVLAAVLAAQNQRRPDGGKNKKHYL</sequence>
<gene>
    <name evidence="1" type="ORF">EYF80_020851</name>
</gene>
<evidence type="ECO:0000313" key="2">
    <source>
        <dbReference type="Proteomes" id="UP000314294"/>
    </source>
</evidence>
<dbReference type="Proteomes" id="UP000314294">
    <property type="component" value="Unassembled WGS sequence"/>
</dbReference>
<proteinExistence type="predicted"/>
<protein>
    <submittedName>
        <fullName evidence="1">Uncharacterized protein</fullName>
    </submittedName>
</protein>
<dbReference type="AlphaFoldDB" id="A0A4Z2HTK9"/>